<accession>A0AC34R5C2</accession>
<name>A0AC34R5C2_9BILA</name>
<proteinExistence type="predicted"/>
<dbReference type="WBParaSite" id="JU765_v2.g3665.t1">
    <property type="protein sequence ID" value="JU765_v2.g3665.t1"/>
    <property type="gene ID" value="JU765_v2.g3665"/>
</dbReference>
<evidence type="ECO:0000313" key="1">
    <source>
        <dbReference type="Proteomes" id="UP000887576"/>
    </source>
</evidence>
<evidence type="ECO:0000313" key="2">
    <source>
        <dbReference type="WBParaSite" id="JU765_v2.g3665.t1"/>
    </source>
</evidence>
<organism evidence="1 2">
    <name type="scientific">Panagrolaimus sp. JU765</name>
    <dbReference type="NCBI Taxonomy" id="591449"/>
    <lineage>
        <taxon>Eukaryota</taxon>
        <taxon>Metazoa</taxon>
        <taxon>Ecdysozoa</taxon>
        <taxon>Nematoda</taxon>
        <taxon>Chromadorea</taxon>
        <taxon>Rhabditida</taxon>
        <taxon>Tylenchina</taxon>
        <taxon>Panagrolaimomorpha</taxon>
        <taxon>Panagrolaimoidea</taxon>
        <taxon>Panagrolaimidae</taxon>
        <taxon>Panagrolaimus</taxon>
    </lineage>
</organism>
<protein>
    <submittedName>
        <fullName evidence="2">NADH dehydrogenase subunit 3</fullName>
    </submittedName>
</protein>
<sequence>MCGWTDPEDEIEVDITLKGRELVIFTIFYTFAVIFLLAVFEIIMPVSPFFIPDSYPFYNHQPNWTWSET</sequence>
<reference evidence="2" key="1">
    <citation type="submission" date="2022-11" db="UniProtKB">
        <authorList>
            <consortium name="WormBaseParasite"/>
        </authorList>
    </citation>
    <scope>IDENTIFICATION</scope>
</reference>
<dbReference type="Proteomes" id="UP000887576">
    <property type="component" value="Unplaced"/>
</dbReference>